<protein>
    <recommendedName>
        <fullName evidence="2">LysM domain-containing protein</fullName>
    </recommendedName>
</protein>
<evidence type="ECO:0000256" key="1">
    <source>
        <dbReference type="SAM" id="Phobius"/>
    </source>
</evidence>
<keyword evidence="1" id="KW-0472">Membrane</keyword>
<dbReference type="PROSITE" id="PS51782">
    <property type="entry name" value="LYSM"/>
    <property type="match status" value="1"/>
</dbReference>
<keyword evidence="1" id="KW-0812">Transmembrane</keyword>
<feature type="domain" description="LysM" evidence="2">
    <location>
        <begin position="92"/>
        <end position="145"/>
    </location>
</feature>
<evidence type="ECO:0000313" key="3">
    <source>
        <dbReference type="EMBL" id="PIS23192.1"/>
    </source>
</evidence>
<dbReference type="InterPro" id="IPR036779">
    <property type="entry name" value="LysM_dom_sf"/>
</dbReference>
<dbReference type="InterPro" id="IPR052196">
    <property type="entry name" value="Bact_Kbp"/>
</dbReference>
<gene>
    <name evidence="3" type="ORF">COT49_01385</name>
</gene>
<dbReference type="Pfam" id="PF01476">
    <property type="entry name" value="LysM"/>
    <property type="match status" value="1"/>
</dbReference>
<dbReference type="EMBL" id="PEYT01000009">
    <property type="protein sequence ID" value="PIS23192.1"/>
    <property type="molecule type" value="Genomic_DNA"/>
</dbReference>
<evidence type="ECO:0000259" key="2">
    <source>
        <dbReference type="PROSITE" id="PS51782"/>
    </source>
</evidence>
<comment type="caution">
    <text evidence="3">The sequence shown here is derived from an EMBL/GenBank/DDBJ whole genome shotgun (WGS) entry which is preliminary data.</text>
</comment>
<evidence type="ECO:0000313" key="4">
    <source>
        <dbReference type="Proteomes" id="UP000230340"/>
    </source>
</evidence>
<sequence>MNKNLSLSSLSNNPLAAIVAGVLVVVMGFSLYSLFSKNPLKLEEGKITNEAAKTVIEEQKPSKVLGTDGAETPKRPVAWFATNYKQGDILGQKYEVKEGDTLWEIAEARYGSGFEWGKILDANSGDIGWLSNGNPLITPGQVLILPD</sequence>
<dbReference type="Gene3D" id="3.10.350.10">
    <property type="entry name" value="LysM domain"/>
    <property type="match status" value="1"/>
</dbReference>
<accession>A0A2H0XE82</accession>
<dbReference type="SUPFAM" id="SSF54106">
    <property type="entry name" value="LysM domain"/>
    <property type="match status" value="1"/>
</dbReference>
<keyword evidence="1" id="KW-1133">Transmembrane helix</keyword>
<reference evidence="4" key="1">
    <citation type="submission" date="2017-09" db="EMBL/GenBank/DDBJ databases">
        <title>Depth-based differentiation of microbial function through sediment-hosted aquifers and enrichment of novel symbionts in the deep terrestrial subsurface.</title>
        <authorList>
            <person name="Probst A.J."/>
            <person name="Ladd B."/>
            <person name="Jarett J.K."/>
            <person name="Geller-Mcgrath D.E."/>
            <person name="Sieber C.M.K."/>
            <person name="Emerson J.B."/>
            <person name="Anantharaman K."/>
            <person name="Thomas B.C."/>
            <person name="Malmstrom R."/>
            <person name="Stieglmeier M."/>
            <person name="Klingl A."/>
            <person name="Woyke T."/>
            <person name="Ryan C.M."/>
            <person name="Banfield J.F."/>
        </authorList>
    </citation>
    <scope>NUCLEOTIDE SEQUENCE [LARGE SCALE GENOMIC DNA]</scope>
</reference>
<dbReference type="PANTHER" id="PTHR34700">
    <property type="entry name" value="POTASSIUM BINDING PROTEIN KBP"/>
    <property type="match status" value="1"/>
</dbReference>
<feature type="transmembrane region" description="Helical" evidence="1">
    <location>
        <begin position="15"/>
        <end position="35"/>
    </location>
</feature>
<dbReference type="Proteomes" id="UP000230340">
    <property type="component" value="Unassembled WGS sequence"/>
</dbReference>
<dbReference type="InterPro" id="IPR018392">
    <property type="entry name" value="LysM"/>
</dbReference>
<dbReference type="AlphaFoldDB" id="A0A2H0XE82"/>
<dbReference type="PANTHER" id="PTHR34700:SF4">
    <property type="entry name" value="PHAGE-LIKE ELEMENT PBSX PROTEIN XKDP"/>
    <property type="match status" value="1"/>
</dbReference>
<name>A0A2H0XE82_UNCKA</name>
<dbReference type="CDD" id="cd00118">
    <property type="entry name" value="LysM"/>
    <property type="match status" value="1"/>
</dbReference>
<dbReference type="SMART" id="SM00257">
    <property type="entry name" value="LysM"/>
    <property type="match status" value="1"/>
</dbReference>
<organism evidence="3 4">
    <name type="scientific">candidate division WWE3 bacterium CG08_land_8_20_14_0_20_40_13</name>
    <dbReference type="NCBI Taxonomy" id="1975084"/>
    <lineage>
        <taxon>Bacteria</taxon>
        <taxon>Katanobacteria</taxon>
    </lineage>
</organism>
<proteinExistence type="predicted"/>